<dbReference type="Pfam" id="PF03966">
    <property type="entry name" value="Trm112p"/>
    <property type="match status" value="1"/>
</dbReference>
<dbReference type="SUPFAM" id="SSF53335">
    <property type="entry name" value="S-adenosyl-L-methionine-dependent methyltransferases"/>
    <property type="match status" value="1"/>
</dbReference>
<dbReference type="AlphaFoldDB" id="A0A2M7RHE8"/>
<comment type="caution">
    <text evidence="2">The sequence shown here is derived from an EMBL/GenBank/DDBJ whole genome shotgun (WGS) entry which is preliminary data.</text>
</comment>
<evidence type="ECO:0000313" key="3">
    <source>
        <dbReference type="Proteomes" id="UP000230238"/>
    </source>
</evidence>
<feature type="domain" description="Methyltransferase type 11" evidence="1">
    <location>
        <begin position="98"/>
        <end position="191"/>
    </location>
</feature>
<sequence length="301" mass="35340">MNKELLDILCCPYCHKDLELSENILYCSGCGKEYKIIEDIPFFNLSSGEDWDINLARKKWHNYYKEFQWEIEREKYNPSNLLYIYRHLFPIEKKSVFLEIGSGPSFLSFDLAQRGVKVVCVDFDLDILKIAREHFQKHQVEGIFLCADIHRLPLRDNLFDFSAGIGVIEHSSHLFNSVQEMERVTNKGGYTFQTVPFLSLTTLTLNQRYGTIPHVPVLKEIFSFIHINLLKAKHMKYGYEESFSLGYLKKIFQKAGFSQINSGFYDYHQTIGKKIAGNLFYKILRLKPFWDIIFIKARKNN</sequence>
<dbReference type="InterPro" id="IPR029063">
    <property type="entry name" value="SAM-dependent_MTases_sf"/>
</dbReference>
<gene>
    <name evidence="2" type="ORF">COY65_01890</name>
</gene>
<reference evidence="3" key="1">
    <citation type="submission" date="2017-09" db="EMBL/GenBank/DDBJ databases">
        <title>Depth-based differentiation of microbial function through sediment-hosted aquifers and enrichment of novel symbionts in the deep terrestrial subsurface.</title>
        <authorList>
            <person name="Probst A.J."/>
            <person name="Ladd B."/>
            <person name="Jarett J.K."/>
            <person name="Geller-Mcgrath D.E."/>
            <person name="Sieber C.M.K."/>
            <person name="Emerson J.B."/>
            <person name="Anantharaman K."/>
            <person name="Thomas B.C."/>
            <person name="Malmstrom R."/>
            <person name="Stieglmeier M."/>
            <person name="Klingl A."/>
            <person name="Woyke T."/>
            <person name="Ryan C.M."/>
            <person name="Banfield J.F."/>
        </authorList>
    </citation>
    <scope>NUCLEOTIDE SEQUENCE [LARGE SCALE GENOMIC DNA]</scope>
</reference>
<name>A0A2M7RHE8_9BACT</name>
<dbReference type="CDD" id="cd02440">
    <property type="entry name" value="AdoMet_MTases"/>
    <property type="match status" value="1"/>
</dbReference>
<dbReference type="Gene3D" id="2.20.25.10">
    <property type="match status" value="1"/>
</dbReference>
<dbReference type="InterPro" id="IPR013216">
    <property type="entry name" value="Methyltransf_11"/>
</dbReference>
<accession>A0A2M7RHE8</accession>
<organism evidence="2 3">
    <name type="scientific">Candidatus Jorgensenbacteria bacterium CG_4_10_14_0_8_um_filter_39_13</name>
    <dbReference type="NCBI Taxonomy" id="1974589"/>
    <lineage>
        <taxon>Bacteria</taxon>
        <taxon>Candidatus Joergenseniibacteriota</taxon>
    </lineage>
</organism>
<evidence type="ECO:0000259" key="1">
    <source>
        <dbReference type="Pfam" id="PF08241"/>
    </source>
</evidence>
<protein>
    <recommendedName>
        <fullName evidence="1">Methyltransferase type 11 domain-containing protein</fullName>
    </recommendedName>
</protein>
<dbReference type="GO" id="GO:0008757">
    <property type="term" value="F:S-adenosylmethionine-dependent methyltransferase activity"/>
    <property type="evidence" value="ECO:0007669"/>
    <property type="project" value="InterPro"/>
</dbReference>
<dbReference type="Pfam" id="PF08241">
    <property type="entry name" value="Methyltransf_11"/>
    <property type="match status" value="1"/>
</dbReference>
<dbReference type="InterPro" id="IPR005651">
    <property type="entry name" value="Trm112-like"/>
</dbReference>
<proteinExistence type="predicted"/>
<dbReference type="EMBL" id="PFME01000027">
    <property type="protein sequence ID" value="PIY95977.1"/>
    <property type="molecule type" value="Genomic_DNA"/>
</dbReference>
<dbReference type="Gene3D" id="3.40.50.150">
    <property type="entry name" value="Vaccinia Virus protein VP39"/>
    <property type="match status" value="1"/>
</dbReference>
<dbReference type="Proteomes" id="UP000230238">
    <property type="component" value="Unassembled WGS sequence"/>
</dbReference>
<evidence type="ECO:0000313" key="2">
    <source>
        <dbReference type="EMBL" id="PIY95977.1"/>
    </source>
</evidence>
<dbReference type="SUPFAM" id="SSF158997">
    <property type="entry name" value="Trm112p-like"/>
    <property type="match status" value="1"/>
</dbReference>